<dbReference type="EMBL" id="QTSX02004279">
    <property type="protein sequence ID" value="KAJ9066736.1"/>
    <property type="molecule type" value="Genomic_DNA"/>
</dbReference>
<organism evidence="1 2">
    <name type="scientific">Entomophthora muscae</name>
    <dbReference type="NCBI Taxonomy" id="34485"/>
    <lineage>
        <taxon>Eukaryota</taxon>
        <taxon>Fungi</taxon>
        <taxon>Fungi incertae sedis</taxon>
        <taxon>Zoopagomycota</taxon>
        <taxon>Entomophthoromycotina</taxon>
        <taxon>Entomophthoromycetes</taxon>
        <taxon>Entomophthorales</taxon>
        <taxon>Entomophthoraceae</taxon>
        <taxon>Entomophthora</taxon>
    </lineage>
</organism>
<evidence type="ECO:0000313" key="2">
    <source>
        <dbReference type="Proteomes" id="UP001165960"/>
    </source>
</evidence>
<gene>
    <name evidence="1" type="ORF">DSO57_1006663</name>
</gene>
<protein>
    <submittedName>
        <fullName evidence="1">Uncharacterized protein</fullName>
    </submittedName>
</protein>
<reference evidence="1" key="1">
    <citation type="submission" date="2022-04" db="EMBL/GenBank/DDBJ databases">
        <title>Genome of the entomopathogenic fungus Entomophthora muscae.</title>
        <authorList>
            <person name="Elya C."/>
            <person name="Lovett B.R."/>
            <person name="Lee E."/>
            <person name="Macias A.M."/>
            <person name="Hajek A.E."/>
            <person name="De Bivort B.L."/>
            <person name="Kasson M.T."/>
            <person name="De Fine Licht H.H."/>
            <person name="Stajich J.E."/>
        </authorList>
    </citation>
    <scope>NUCLEOTIDE SEQUENCE</scope>
    <source>
        <strain evidence="1">Berkeley</strain>
    </source>
</reference>
<name>A0ACC2SWL1_9FUNG</name>
<evidence type="ECO:0000313" key="1">
    <source>
        <dbReference type="EMBL" id="KAJ9066736.1"/>
    </source>
</evidence>
<comment type="caution">
    <text evidence="1">The sequence shown here is derived from an EMBL/GenBank/DDBJ whole genome shotgun (WGS) entry which is preliminary data.</text>
</comment>
<proteinExistence type="predicted"/>
<sequence length="253" mass="28688">MVGLLWFALASGLLAYLPGGIKRVNYNKSVTVVRVKDATFSNSNDIQHVTAGNSFRNDKFLTSIYEPSDLLLPKALNTTGKCIYNECVSISNVSLHFHTSTQVAGPIVCLILPCSISTIAINRTWEALNKSQFKRDDVKLIFSKFFNFDLSKQVFSPSIMYEAKTPSVYILYFKPISWIINGKYVKKIDRKEVVDYFTVDLPLIRKDSYIDGAFGMADLCTRDPASRPTTTSEYYKFKPINHFFCPPDTLWNP</sequence>
<dbReference type="Proteomes" id="UP001165960">
    <property type="component" value="Unassembled WGS sequence"/>
</dbReference>
<accession>A0ACC2SWL1</accession>
<keyword evidence="2" id="KW-1185">Reference proteome</keyword>